<proteinExistence type="predicted"/>
<evidence type="ECO:0000313" key="1">
    <source>
        <dbReference type="EMBL" id="OEE37128.1"/>
    </source>
</evidence>
<organism evidence="1 2">
    <name type="scientific">Vibrio genomosp. F10 str. ZF-129</name>
    <dbReference type="NCBI Taxonomy" id="1187848"/>
    <lineage>
        <taxon>Bacteria</taxon>
        <taxon>Pseudomonadati</taxon>
        <taxon>Pseudomonadota</taxon>
        <taxon>Gammaproteobacteria</taxon>
        <taxon>Vibrionales</taxon>
        <taxon>Vibrionaceae</taxon>
        <taxon>Vibrio</taxon>
    </lineage>
</organism>
<name>A0A1E5BIP7_9VIBR</name>
<sequence>MNRRNFIKVVGVGIGAATLSSAIISVNSNGTPDDNYGWNGPSPEQQDIRMQVLSYAILSPNPHNIQPWIIKLTGPLSFDLYVDPNRLLPKTDPIYRQIHIGQGTFLETLAIAATGLGYEASFDYFPQGMYSNTELLDKPVASVVLNKQSTFTPDPLFAHILTRQSNKRGYNNYQLTQTEVETLKAFTNKRGQYPLTITHSASDKQNLEKILTEAMQIEVDDRDRSHETLAMFRFNDDEVKKYRDGFGVAQSGVTGIKKMIAENFFLSRKEIELDPTEFDRQSVVMVKDTVTSTETFGWISSAGNTRLDQIKVGQDYARLNLQTAAMGLVQHPMSQVLQEYSDMLPLQASFKETFKISKDDTVQMLFRLGKANRTPPSARRVVSQLMKS</sequence>
<evidence type="ECO:0000313" key="2">
    <source>
        <dbReference type="Proteomes" id="UP000094741"/>
    </source>
</evidence>
<dbReference type="InterPro" id="IPR000415">
    <property type="entry name" value="Nitroreductase-like"/>
</dbReference>
<dbReference type="RefSeq" id="WP_017039355.1">
    <property type="nucleotide sequence ID" value="NZ_AJYQ02000027.1"/>
</dbReference>
<dbReference type="NCBIfam" id="NF047509">
    <property type="entry name" value="Rv3131_FMN_oxido"/>
    <property type="match status" value="1"/>
</dbReference>
<dbReference type="Gene3D" id="3.40.109.10">
    <property type="entry name" value="NADH Oxidase"/>
    <property type="match status" value="1"/>
</dbReference>
<dbReference type="AlphaFoldDB" id="A0A1E5BIP7"/>
<protein>
    <submittedName>
        <fullName evidence="1">Twin-arginine translocation pathway signal protein</fullName>
    </submittedName>
</protein>
<gene>
    <name evidence="1" type="ORF">A1QO_04510</name>
</gene>
<comment type="caution">
    <text evidence="1">The sequence shown here is derived from an EMBL/GenBank/DDBJ whole genome shotgun (WGS) entry which is preliminary data.</text>
</comment>
<dbReference type="eggNOG" id="COG0778">
    <property type="taxonomic scope" value="Bacteria"/>
</dbReference>
<dbReference type="EMBL" id="AJYQ02000027">
    <property type="protein sequence ID" value="OEE37128.1"/>
    <property type="molecule type" value="Genomic_DNA"/>
</dbReference>
<reference evidence="1 2" key="1">
    <citation type="journal article" date="2012" name="Science">
        <title>Ecological populations of bacteria act as socially cohesive units of antibiotic production and resistance.</title>
        <authorList>
            <person name="Cordero O.X."/>
            <person name="Wildschutte H."/>
            <person name="Kirkup B."/>
            <person name="Proehl S."/>
            <person name="Ngo L."/>
            <person name="Hussain F."/>
            <person name="Le Roux F."/>
            <person name="Mincer T."/>
            <person name="Polz M.F."/>
        </authorList>
    </citation>
    <scope>NUCLEOTIDE SEQUENCE [LARGE SCALE GENOMIC DNA]</scope>
    <source>
        <strain evidence="1 2">ZF-129</strain>
    </source>
</reference>
<accession>A0A1E5BIP7</accession>
<dbReference type="STRING" id="1187848.A1QO_04510"/>
<dbReference type="GO" id="GO:0016491">
    <property type="term" value="F:oxidoreductase activity"/>
    <property type="evidence" value="ECO:0007669"/>
    <property type="project" value="InterPro"/>
</dbReference>
<dbReference type="OrthoDB" id="272552at2"/>
<dbReference type="Proteomes" id="UP000094741">
    <property type="component" value="Unassembled WGS sequence"/>
</dbReference>